<comment type="caution">
    <text evidence="13">The sequence shown here is derived from an EMBL/GenBank/DDBJ whole genome shotgun (WGS) entry which is preliminary data.</text>
</comment>
<dbReference type="SMART" id="SM00220">
    <property type="entry name" value="S_TKc"/>
    <property type="match status" value="1"/>
</dbReference>
<feature type="region of interest" description="Disordered" evidence="10">
    <location>
        <begin position="1"/>
        <end position="35"/>
    </location>
</feature>
<dbReference type="PANTHER" id="PTHR24353">
    <property type="entry name" value="CYCLIC NUCLEOTIDE-DEPENDENT PROTEIN KINASE"/>
    <property type="match status" value="1"/>
</dbReference>
<evidence type="ECO:0000256" key="6">
    <source>
        <dbReference type="ARBA" id="ARBA00022777"/>
    </source>
</evidence>
<proteinExistence type="predicted"/>
<dbReference type="Gene3D" id="3.30.200.20">
    <property type="entry name" value="Phosphorylase Kinase, domain 1"/>
    <property type="match status" value="1"/>
</dbReference>
<dbReference type="EMBL" id="JAPUFD010000018">
    <property type="protein sequence ID" value="MDI1492209.1"/>
    <property type="molecule type" value="Genomic_DNA"/>
</dbReference>
<organism evidence="13 14">
    <name type="scientific">Ramalina farinacea</name>
    <dbReference type="NCBI Taxonomy" id="258253"/>
    <lineage>
        <taxon>Eukaryota</taxon>
        <taxon>Fungi</taxon>
        <taxon>Dikarya</taxon>
        <taxon>Ascomycota</taxon>
        <taxon>Pezizomycotina</taxon>
        <taxon>Lecanoromycetes</taxon>
        <taxon>OSLEUM clade</taxon>
        <taxon>Lecanoromycetidae</taxon>
        <taxon>Lecanorales</taxon>
        <taxon>Lecanorineae</taxon>
        <taxon>Ramalinaceae</taxon>
        <taxon>Ramalina</taxon>
    </lineage>
</organism>
<reference evidence="13" key="1">
    <citation type="journal article" date="2023" name="Genome Biol. Evol.">
        <title>First Whole Genome Sequence and Flow Cytometry Genome Size Data for the Lichen-Forming Fungus Ramalina farinacea (Ascomycota).</title>
        <authorList>
            <person name="Llewellyn T."/>
            <person name="Mian S."/>
            <person name="Hill R."/>
            <person name="Leitch I.J."/>
            <person name="Gaya E."/>
        </authorList>
    </citation>
    <scope>NUCLEOTIDE SEQUENCE</scope>
    <source>
        <strain evidence="13">LIQ254RAFAR</strain>
    </source>
</reference>
<keyword evidence="4 13" id="KW-0808">Transferase</keyword>
<dbReference type="InterPro" id="IPR008271">
    <property type="entry name" value="Ser/Thr_kinase_AS"/>
</dbReference>
<keyword evidence="14" id="KW-1185">Reference proteome</keyword>
<protein>
    <recommendedName>
        <fullName evidence="1">cAMP-dependent protein kinase</fullName>
        <ecNumber evidence="1">2.7.11.11</ecNumber>
    </recommendedName>
</protein>
<evidence type="ECO:0000256" key="5">
    <source>
        <dbReference type="ARBA" id="ARBA00022741"/>
    </source>
</evidence>
<dbReference type="AlphaFoldDB" id="A0AA43TY71"/>
<keyword evidence="7" id="KW-0067">ATP-binding</keyword>
<dbReference type="PROSITE" id="PS00108">
    <property type="entry name" value="PROTEIN_KINASE_ST"/>
    <property type="match status" value="1"/>
</dbReference>
<evidence type="ECO:0000256" key="8">
    <source>
        <dbReference type="ARBA" id="ARBA00047292"/>
    </source>
</evidence>
<dbReference type="GO" id="GO:0005829">
    <property type="term" value="C:cytosol"/>
    <property type="evidence" value="ECO:0007669"/>
    <property type="project" value="TreeGrafter"/>
</dbReference>
<dbReference type="PANTHER" id="PTHR24353:SF37">
    <property type="entry name" value="CAMP-DEPENDENT PROTEIN KINASE CATALYTIC SUBUNIT PRKX"/>
    <property type="match status" value="1"/>
</dbReference>
<evidence type="ECO:0000313" key="13">
    <source>
        <dbReference type="EMBL" id="MDI1492209.1"/>
    </source>
</evidence>
<comment type="catalytic activity">
    <reaction evidence="9">
        <text>L-seryl-[protein] + ATP = O-phospho-L-seryl-[protein] + ADP + H(+)</text>
        <dbReference type="Rhea" id="RHEA:17989"/>
        <dbReference type="Rhea" id="RHEA-COMP:9863"/>
        <dbReference type="Rhea" id="RHEA-COMP:11604"/>
        <dbReference type="ChEBI" id="CHEBI:15378"/>
        <dbReference type="ChEBI" id="CHEBI:29999"/>
        <dbReference type="ChEBI" id="CHEBI:30616"/>
        <dbReference type="ChEBI" id="CHEBI:83421"/>
        <dbReference type="ChEBI" id="CHEBI:456216"/>
        <dbReference type="EC" id="2.7.11.11"/>
    </reaction>
</comment>
<feature type="compositionally biased region" description="Basic residues" evidence="10">
    <location>
        <begin position="1"/>
        <end position="20"/>
    </location>
</feature>
<dbReference type="GO" id="GO:0005952">
    <property type="term" value="C:cAMP-dependent protein kinase complex"/>
    <property type="evidence" value="ECO:0007669"/>
    <property type="project" value="TreeGrafter"/>
</dbReference>
<evidence type="ECO:0000256" key="7">
    <source>
        <dbReference type="ARBA" id="ARBA00022840"/>
    </source>
</evidence>
<dbReference type="SUPFAM" id="SSF56112">
    <property type="entry name" value="Protein kinase-like (PK-like)"/>
    <property type="match status" value="1"/>
</dbReference>
<keyword evidence="3" id="KW-0597">Phosphoprotein</keyword>
<keyword evidence="6" id="KW-0418">Kinase</keyword>
<accession>A0AA43TY71</accession>
<gene>
    <name evidence="13" type="primary">PKA4</name>
    <name evidence="13" type="ORF">OHK93_003421</name>
</gene>
<dbReference type="GO" id="GO:0005524">
    <property type="term" value="F:ATP binding"/>
    <property type="evidence" value="ECO:0007669"/>
    <property type="project" value="UniProtKB-KW"/>
</dbReference>
<keyword evidence="2" id="KW-0723">Serine/threonine-protein kinase</keyword>
<evidence type="ECO:0000259" key="11">
    <source>
        <dbReference type="PROSITE" id="PS50011"/>
    </source>
</evidence>
<evidence type="ECO:0000259" key="12">
    <source>
        <dbReference type="PROSITE" id="PS51285"/>
    </source>
</evidence>
<comment type="catalytic activity">
    <reaction evidence="8">
        <text>L-threonyl-[protein] + ATP = O-phospho-L-threonyl-[protein] + ADP + H(+)</text>
        <dbReference type="Rhea" id="RHEA:46608"/>
        <dbReference type="Rhea" id="RHEA-COMP:11060"/>
        <dbReference type="Rhea" id="RHEA-COMP:11605"/>
        <dbReference type="ChEBI" id="CHEBI:15378"/>
        <dbReference type="ChEBI" id="CHEBI:30013"/>
        <dbReference type="ChEBI" id="CHEBI:30616"/>
        <dbReference type="ChEBI" id="CHEBI:61977"/>
        <dbReference type="ChEBI" id="CHEBI:456216"/>
        <dbReference type="EC" id="2.7.11.11"/>
    </reaction>
</comment>
<evidence type="ECO:0000256" key="10">
    <source>
        <dbReference type="SAM" id="MobiDB-lite"/>
    </source>
</evidence>
<evidence type="ECO:0000256" key="2">
    <source>
        <dbReference type="ARBA" id="ARBA00022527"/>
    </source>
</evidence>
<dbReference type="Proteomes" id="UP001161017">
    <property type="component" value="Unassembled WGS sequence"/>
</dbReference>
<evidence type="ECO:0000313" key="14">
    <source>
        <dbReference type="Proteomes" id="UP001161017"/>
    </source>
</evidence>
<dbReference type="FunFam" id="1.10.510.10:FF:000048">
    <property type="entry name" value="Protein kinase C"/>
    <property type="match status" value="1"/>
</dbReference>
<evidence type="ECO:0000256" key="9">
    <source>
        <dbReference type="ARBA" id="ARBA00047454"/>
    </source>
</evidence>
<feature type="domain" description="AGC-kinase C-terminal" evidence="12">
    <location>
        <begin position="341"/>
        <end position="398"/>
    </location>
</feature>
<evidence type="ECO:0000256" key="3">
    <source>
        <dbReference type="ARBA" id="ARBA00022553"/>
    </source>
</evidence>
<dbReference type="InterPro" id="IPR000719">
    <property type="entry name" value="Prot_kinase_dom"/>
</dbReference>
<dbReference type="PROSITE" id="PS51285">
    <property type="entry name" value="AGC_KINASE_CTER"/>
    <property type="match status" value="1"/>
</dbReference>
<dbReference type="SMART" id="SM00133">
    <property type="entry name" value="S_TK_X"/>
    <property type="match status" value="1"/>
</dbReference>
<sequence>MATAKLKQHLHSHHGPHRLFRTNSSNLSEHPINEAERQKERDFICCYECNTGSLSASEISAPPSSKEVGTACKNLRVGDFDLLKTIGTVIRLKQIEHIKNERNTLAAVAGHPFITTMITSFSDKDCLYMLVRKPTIGLITLDYCPGGEVFTYLRRATRFDEETARFYVAEMVLILEFLHEHQNIAYRDMKPENMLIDGDGHLKLVDFGFAKKLVHRETYTLCGTPEYLAPEVIRNTGKRNKFLGVSASPFLSSHGVAVDWWSLGILLFEFLVGQPPFWDNQPIKIYEKIVEGKIKYPSGLSADAKDIIGALCTVDPAQRLGNISQGKLQGAATVKAHPFFKSIDWDALYSRKMKGPIIPKVRSPTDSSNFTDYDAPSSQCSAYTKDMQHKYDHEFKDF</sequence>
<dbReference type="Pfam" id="PF00069">
    <property type="entry name" value="Pkinase"/>
    <property type="match status" value="1"/>
</dbReference>
<keyword evidence="5" id="KW-0547">Nucleotide-binding</keyword>
<evidence type="ECO:0000256" key="1">
    <source>
        <dbReference type="ARBA" id="ARBA00012444"/>
    </source>
</evidence>
<dbReference type="EC" id="2.7.11.11" evidence="1"/>
<feature type="domain" description="Protein kinase" evidence="11">
    <location>
        <begin position="43"/>
        <end position="340"/>
    </location>
</feature>
<dbReference type="GO" id="GO:0004691">
    <property type="term" value="F:cAMP-dependent protein kinase activity"/>
    <property type="evidence" value="ECO:0007669"/>
    <property type="project" value="UniProtKB-EC"/>
</dbReference>
<dbReference type="PROSITE" id="PS50011">
    <property type="entry name" value="PROTEIN_KINASE_DOM"/>
    <property type="match status" value="1"/>
</dbReference>
<evidence type="ECO:0000256" key="4">
    <source>
        <dbReference type="ARBA" id="ARBA00022679"/>
    </source>
</evidence>
<dbReference type="InterPro" id="IPR011009">
    <property type="entry name" value="Kinase-like_dom_sf"/>
</dbReference>
<dbReference type="InterPro" id="IPR000961">
    <property type="entry name" value="AGC-kinase_C"/>
</dbReference>
<name>A0AA43TY71_9LECA</name>
<dbReference type="Gene3D" id="1.10.510.10">
    <property type="entry name" value="Transferase(Phosphotransferase) domain 1"/>
    <property type="match status" value="1"/>
</dbReference>